<dbReference type="InterPro" id="IPR002372">
    <property type="entry name" value="PQQ_rpt_dom"/>
</dbReference>
<dbReference type="SUPFAM" id="SSF50998">
    <property type="entry name" value="Quinoprotein alcohol dehydrogenase-like"/>
    <property type="match status" value="1"/>
</dbReference>
<dbReference type="KEGG" id="mefw:F1737_00260"/>
<name>A0AA97F9U2_9EURY</name>
<dbReference type="Gene3D" id="2.130.10.10">
    <property type="entry name" value="YVTN repeat-like/Quinoprotein amine dehydrogenase"/>
    <property type="match status" value="1"/>
</dbReference>
<evidence type="ECO:0000259" key="1">
    <source>
        <dbReference type="Pfam" id="PF13360"/>
    </source>
</evidence>
<dbReference type="AlphaFoldDB" id="A0AA97F9U2"/>
<dbReference type="SMART" id="SM00564">
    <property type="entry name" value="PQQ"/>
    <property type="match status" value="3"/>
</dbReference>
<reference evidence="2 3" key="1">
    <citation type="submission" date="2019-09" db="EMBL/GenBank/DDBJ databases">
        <title>The complete genome of Methanoplanus sp. FWC-SCC4.</title>
        <authorList>
            <person name="Chen S.-C."/>
            <person name="Zhou Y.-Z."/>
            <person name="Lai M.-C."/>
        </authorList>
    </citation>
    <scope>NUCLEOTIDE SEQUENCE [LARGE SCALE GENOMIC DNA]</scope>
    <source>
        <strain evidence="2 3">FWC-SCC4</strain>
    </source>
</reference>
<gene>
    <name evidence="2" type="ORF">F1737_00260</name>
</gene>
<dbReference type="Pfam" id="PF13360">
    <property type="entry name" value="PQQ_2"/>
    <property type="match status" value="1"/>
</dbReference>
<sequence length="530" mass="58554">MCFACRSLKTKKGGKMKLKYDMRALGLLMIMTSFIIIPAHALSPLWISSLTGTDQNITSFQDTDSHFLNYLAISEDGKNIVTGTYDGSIYFINETGAVLWNKTALYDTSYTNSLRLSSNGNYIAFSDSGSAPASNPPKKIGLMNKAGEALWNYSARTFIFHSAISSNGSRSVFGSHDNISCFDINGSFLWNHPVKSPVTSLDISEDGVYTIAATEQGPVVCLNISGSVLWEHEFSNVNEMKISGDGNYICISGDSFRTLYYLDNKGEILWNRTMPDTDVVICELSHSGDNIVVRTTGAVSCYDRYGNPKWQYNTSSRQPLVHTLSPQIMSLSKNGSYSVIATGQSFILLNKTGYETGNFSCEDSISGVDISYDGSDIVAINNKKLFFFRNPDSERGTRPGFIKNEMQDFPKILKIEIDPLNQEYYAGDMLIVSGNTTLAEGEDIRVLFYRNAFVSGMKIRPEKTSTEVMTKVVTNKSGFNRWSAAINTTGFWAGENIVAAYCNKDPGINSGQKVVLISKEQKTALEIDEK</sequence>
<feature type="domain" description="Pyrrolo-quinoline quinone repeat" evidence="1">
    <location>
        <begin position="177"/>
        <end position="317"/>
    </location>
</feature>
<protein>
    <submittedName>
        <fullName evidence="2">PQQ-like beta-propeller repeat protein</fullName>
    </submittedName>
</protein>
<dbReference type="InterPro" id="IPR018391">
    <property type="entry name" value="PQQ_b-propeller_rpt"/>
</dbReference>
<dbReference type="PANTHER" id="PTHR34512">
    <property type="entry name" value="CELL SURFACE PROTEIN"/>
    <property type="match status" value="1"/>
</dbReference>
<dbReference type="Proteomes" id="UP001301797">
    <property type="component" value="Chromosome"/>
</dbReference>
<organism evidence="2 3">
    <name type="scientific">Methanochimaera problematica</name>
    <dbReference type="NCBI Taxonomy" id="2609417"/>
    <lineage>
        <taxon>Archaea</taxon>
        <taxon>Methanobacteriati</taxon>
        <taxon>Methanobacteriota</taxon>
        <taxon>Stenosarchaea group</taxon>
        <taxon>Methanomicrobia</taxon>
        <taxon>Methanomicrobiales</taxon>
        <taxon>Methanomicrobiaceae</taxon>
        <taxon>Methanochimaera</taxon>
    </lineage>
</organism>
<evidence type="ECO:0000313" key="3">
    <source>
        <dbReference type="Proteomes" id="UP001301797"/>
    </source>
</evidence>
<dbReference type="PANTHER" id="PTHR34512:SF30">
    <property type="entry name" value="OUTER MEMBRANE PROTEIN ASSEMBLY FACTOR BAMB"/>
    <property type="match status" value="1"/>
</dbReference>
<dbReference type="InterPro" id="IPR015943">
    <property type="entry name" value="WD40/YVTN_repeat-like_dom_sf"/>
</dbReference>
<keyword evidence="3" id="KW-1185">Reference proteome</keyword>
<dbReference type="InterPro" id="IPR011047">
    <property type="entry name" value="Quinoprotein_ADH-like_sf"/>
</dbReference>
<accession>A0AA97F9U2</accession>
<evidence type="ECO:0000313" key="2">
    <source>
        <dbReference type="EMBL" id="WOF15217.1"/>
    </source>
</evidence>
<dbReference type="EMBL" id="CP043875">
    <property type="protein sequence ID" value="WOF15217.1"/>
    <property type="molecule type" value="Genomic_DNA"/>
</dbReference>
<proteinExistence type="predicted"/>